<evidence type="ECO:0000313" key="2">
    <source>
        <dbReference type="EMBL" id="KAG6975165.1"/>
    </source>
</evidence>
<evidence type="ECO:0000256" key="1">
    <source>
        <dbReference type="SAM" id="MobiDB-lite"/>
    </source>
</evidence>
<feature type="compositionally biased region" description="Basic and acidic residues" evidence="1">
    <location>
        <begin position="1"/>
        <end position="12"/>
    </location>
</feature>
<comment type="caution">
    <text evidence="2">The sequence shown here is derived from an EMBL/GenBank/DDBJ whole genome shotgun (WGS) entry which is preliminary data.</text>
</comment>
<protein>
    <submittedName>
        <fullName evidence="2">Uncharacterized protein</fullName>
    </submittedName>
</protein>
<feature type="region of interest" description="Disordered" evidence="1">
    <location>
        <begin position="1"/>
        <end position="69"/>
    </location>
</feature>
<dbReference type="AlphaFoldDB" id="A0A8J5J5F8"/>
<proteinExistence type="predicted"/>
<accession>A0A8J5J5F8</accession>
<feature type="compositionally biased region" description="Acidic residues" evidence="1">
    <location>
        <begin position="23"/>
        <end position="33"/>
    </location>
</feature>
<reference evidence="2" key="1">
    <citation type="submission" date="2021-01" db="EMBL/GenBank/DDBJ databases">
        <title>Phytophthora aleatoria, a newly-described species from Pinus radiata is distinct from Phytophthora cactorum isolates based on comparative genomics.</title>
        <authorList>
            <person name="Mcdougal R."/>
            <person name="Panda P."/>
            <person name="Williams N."/>
            <person name="Studholme D.J."/>
        </authorList>
    </citation>
    <scope>NUCLEOTIDE SEQUENCE</scope>
    <source>
        <strain evidence="2">NZFS 4037</strain>
    </source>
</reference>
<organism evidence="2 3">
    <name type="scientific">Phytophthora aleatoria</name>
    <dbReference type="NCBI Taxonomy" id="2496075"/>
    <lineage>
        <taxon>Eukaryota</taxon>
        <taxon>Sar</taxon>
        <taxon>Stramenopiles</taxon>
        <taxon>Oomycota</taxon>
        <taxon>Peronosporomycetes</taxon>
        <taxon>Peronosporales</taxon>
        <taxon>Peronosporaceae</taxon>
        <taxon>Phytophthora</taxon>
    </lineage>
</organism>
<gene>
    <name evidence="2" type="ORF">JG688_00002656</name>
</gene>
<keyword evidence="3" id="KW-1185">Reference proteome</keyword>
<dbReference type="EMBL" id="JAENGY010000073">
    <property type="protein sequence ID" value="KAG6975165.1"/>
    <property type="molecule type" value="Genomic_DNA"/>
</dbReference>
<sequence length="117" mass="12846">MSRLHAMDRMSVDELLNPPDENTTSEEPTDEDFCGVGDLELAVDGSETRSENPGEDDTEHDTDEDLEPESIKEHLMWIGKLLVCAGATDVVLAIIVCTKDCNTATFFARSSLKLVDS</sequence>
<feature type="compositionally biased region" description="Acidic residues" evidence="1">
    <location>
        <begin position="53"/>
        <end position="68"/>
    </location>
</feature>
<dbReference type="Proteomes" id="UP000709295">
    <property type="component" value="Unassembled WGS sequence"/>
</dbReference>
<evidence type="ECO:0000313" key="3">
    <source>
        <dbReference type="Proteomes" id="UP000709295"/>
    </source>
</evidence>
<name>A0A8J5J5F8_9STRA</name>